<feature type="domain" description="HTH cro/C1-type" evidence="3">
    <location>
        <begin position="42"/>
        <end position="96"/>
    </location>
</feature>
<dbReference type="PROSITE" id="PS50943">
    <property type="entry name" value="HTH_CROC1"/>
    <property type="match status" value="1"/>
</dbReference>
<proteinExistence type="predicted"/>
<keyword evidence="1" id="KW-0238">DNA-binding</keyword>
<dbReference type="SMART" id="SM00530">
    <property type="entry name" value="HTH_XRE"/>
    <property type="match status" value="1"/>
</dbReference>
<dbReference type="CDD" id="cd00093">
    <property type="entry name" value="HTH_XRE"/>
    <property type="match status" value="1"/>
</dbReference>
<dbReference type="InterPro" id="IPR050807">
    <property type="entry name" value="TransReg_Diox_bact_type"/>
</dbReference>
<keyword evidence="2" id="KW-0175">Coiled coil</keyword>
<evidence type="ECO:0000256" key="2">
    <source>
        <dbReference type="SAM" id="Coils"/>
    </source>
</evidence>
<evidence type="ECO:0000259" key="3">
    <source>
        <dbReference type="PROSITE" id="PS50943"/>
    </source>
</evidence>
<dbReference type="InterPro" id="IPR010982">
    <property type="entry name" value="Lambda_DNA-bd_dom_sf"/>
</dbReference>
<dbReference type="PANTHER" id="PTHR46797:SF1">
    <property type="entry name" value="METHYLPHOSPHONATE SYNTHASE"/>
    <property type="match status" value="1"/>
</dbReference>
<name>K1TJC1_9ZZZZ</name>
<protein>
    <submittedName>
        <fullName evidence="4">Transcriptional regulator, XRE family</fullName>
    </submittedName>
</protein>
<dbReference type="SUPFAM" id="SSF47413">
    <property type="entry name" value="lambda repressor-like DNA-binding domains"/>
    <property type="match status" value="1"/>
</dbReference>
<reference evidence="4" key="1">
    <citation type="journal article" date="2013" name="Environ. Microbiol.">
        <title>Microbiota from the distal guts of lean and obese adolescents exhibit partial functional redundancy besides clear differences in community structure.</title>
        <authorList>
            <person name="Ferrer M."/>
            <person name="Ruiz A."/>
            <person name="Lanza F."/>
            <person name="Haange S.B."/>
            <person name="Oberbach A."/>
            <person name="Till H."/>
            <person name="Bargiela R."/>
            <person name="Campoy C."/>
            <person name="Segura M.T."/>
            <person name="Richter M."/>
            <person name="von Bergen M."/>
            <person name="Seifert J."/>
            <person name="Suarez A."/>
        </authorList>
    </citation>
    <scope>NUCLEOTIDE SEQUENCE</scope>
</reference>
<dbReference type="GO" id="GO:0003700">
    <property type="term" value="F:DNA-binding transcription factor activity"/>
    <property type="evidence" value="ECO:0007669"/>
    <property type="project" value="TreeGrafter"/>
</dbReference>
<dbReference type="AlphaFoldDB" id="K1TJC1"/>
<dbReference type="GO" id="GO:0005829">
    <property type="term" value="C:cytosol"/>
    <property type="evidence" value="ECO:0007669"/>
    <property type="project" value="TreeGrafter"/>
</dbReference>
<dbReference type="GO" id="GO:0003677">
    <property type="term" value="F:DNA binding"/>
    <property type="evidence" value="ECO:0007669"/>
    <property type="project" value="UniProtKB-KW"/>
</dbReference>
<evidence type="ECO:0000256" key="1">
    <source>
        <dbReference type="ARBA" id="ARBA00023125"/>
    </source>
</evidence>
<feature type="non-terminal residue" evidence="4">
    <location>
        <position position="1"/>
    </location>
</feature>
<dbReference type="InterPro" id="IPR001387">
    <property type="entry name" value="Cro/C1-type_HTH"/>
</dbReference>
<dbReference type="Pfam" id="PF01381">
    <property type="entry name" value="HTH_3"/>
    <property type="match status" value="1"/>
</dbReference>
<dbReference type="Gene3D" id="1.10.260.40">
    <property type="entry name" value="lambda repressor-like DNA-binding domains"/>
    <property type="match status" value="1"/>
</dbReference>
<gene>
    <name evidence="4" type="ORF">LEA_13416</name>
</gene>
<feature type="coiled-coil region" evidence="2">
    <location>
        <begin position="28"/>
        <end position="55"/>
    </location>
</feature>
<dbReference type="EMBL" id="AJWY01009102">
    <property type="protein sequence ID" value="EKC59336.1"/>
    <property type="molecule type" value="Genomic_DNA"/>
</dbReference>
<evidence type="ECO:0000313" key="4">
    <source>
        <dbReference type="EMBL" id="EKC59336.1"/>
    </source>
</evidence>
<accession>K1TJC1</accession>
<sequence>RIIYDTHGANIYINICTTKIFIEKVKMTISYQEEIKFISNKIRELRKEKQMTVQELAYRCDMERSNMSRIESGRTNLTVKTMCIICNALNVNLRDIIR</sequence>
<dbReference type="PANTHER" id="PTHR46797">
    <property type="entry name" value="HTH-TYPE TRANSCRIPTIONAL REGULATOR"/>
    <property type="match status" value="1"/>
</dbReference>
<organism evidence="4">
    <name type="scientific">human gut metagenome</name>
    <dbReference type="NCBI Taxonomy" id="408170"/>
    <lineage>
        <taxon>unclassified sequences</taxon>
        <taxon>metagenomes</taxon>
        <taxon>organismal metagenomes</taxon>
    </lineage>
</organism>
<comment type="caution">
    <text evidence="4">The sequence shown here is derived from an EMBL/GenBank/DDBJ whole genome shotgun (WGS) entry which is preliminary data.</text>
</comment>